<gene>
    <name evidence="1" type="ORF">EG240_07010</name>
</gene>
<protein>
    <recommendedName>
        <fullName evidence="3">Lipocalin-like domain-containing protein</fullName>
    </recommendedName>
</protein>
<accession>A0A3P3W6Z0</accession>
<evidence type="ECO:0000313" key="1">
    <source>
        <dbReference type="EMBL" id="RRJ90951.1"/>
    </source>
</evidence>
<dbReference type="EMBL" id="RQVQ01000013">
    <property type="protein sequence ID" value="RRJ90951.1"/>
    <property type="molecule type" value="Genomic_DNA"/>
</dbReference>
<keyword evidence="2" id="KW-1185">Reference proteome</keyword>
<dbReference type="OrthoDB" id="1143855at2"/>
<dbReference type="Proteomes" id="UP000275719">
    <property type="component" value="Unassembled WGS sequence"/>
</dbReference>
<evidence type="ECO:0000313" key="2">
    <source>
        <dbReference type="Proteomes" id="UP000275719"/>
    </source>
</evidence>
<sequence>MKNILKLIPVALLIISCNSKVSPEELNKINGYWEVTLVETPDGEEKEYGMSTSVDYIELKDNSGFRQKVVPQIDGKYLTNDVKELITVKDSASATYLVYKTDYANWTEELVKVSDEVLVVKNDQDFIYHYKRFEPIKIE</sequence>
<comment type="caution">
    <text evidence="1">The sequence shown here is derived from an EMBL/GenBank/DDBJ whole genome shotgun (WGS) entry which is preliminary data.</text>
</comment>
<dbReference type="RefSeq" id="WP_125018688.1">
    <property type="nucleotide sequence ID" value="NZ_RQVQ01000013.1"/>
</dbReference>
<proteinExistence type="predicted"/>
<name>A0A3P3W6Z0_9FLAO</name>
<reference evidence="1 2" key="1">
    <citation type="submission" date="2018-11" db="EMBL/GenBank/DDBJ databases">
        <title>Flavobacterium sp. nov., YIM 102701-2 draft genome.</title>
        <authorList>
            <person name="Li G."/>
            <person name="Jiang Y."/>
        </authorList>
    </citation>
    <scope>NUCLEOTIDE SEQUENCE [LARGE SCALE GENOMIC DNA]</scope>
    <source>
        <strain evidence="1 2">YIM 102701-2</strain>
    </source>
</reference>
<organism evidence="1 2">
    <name type="scientific">Paenimyroides tangerinum</name>
    <dbReference type="NCBI Taxonomy" id="2488728"/>
    <lineage>
        <taxon>Bacteria</taxon>
        <taxon>Pseudomonadati</taxon>
        <taxon>Bacteroidota</taxon>
        <taxon>Flavobacteriia</taxon>
        <taxon>Flavobacteriales</taxon>
        <taxon>Flavobacteriaceae</taxon>
        <taxon>Paenimyroides</taxon>
    </lineage>
</organism>
<evidence type="ECO:0008006" key="3">
    <source>
        <dbReference type="Google" id="ProtNLM"/>
    </source>
</evidence>
<dbReference type="PROSITE" id="PS51257">
    <property type="entry name" value="PROKAR_LIPOPROTEIN"/>
    <property type="match status" value="1"/>
</dbReference>
<dbReference type="AlphaFoldDB" id="A0A3P3W6Z0"/>